<keyword evidence="7" id="KW-0067">ATP-binding</keyword>
<dbReference type="InterPro" id="IPR036565">
    <property type="entry name" value="Mur-like_cat_sf"/>
</dbReference>
<sequence length="518" mass="54649">MELGCSRAFSSALVAERPRLGNTNCQSFTLVSAQVGPLQIDAEKDLEGQVVTVLGLGVSGRAAVKLALARGAHVVAIDKNKHIPALQQDPLFSSEANTRLILELGLFNEEHLHEAHKIVVSPGISLEQYGLENLMQLGYPIVSELDFASEKLPKGVRIIAVTGTNGKSTVTSFTGQILEHAGIPCFTGGNLGVPLSDAALTCMECGNGGAPFQASVVEVSSYQMEIHAKTFRPSVAVVLNLTPDHLERHKTLERYGLCKCRLFTHMDPSQLAVIPAGDSLLQGLAAQSGGAGTRAWLGDLPGVQLNAAGSAAHLHVPTTSLEAHLDLTTLKATGVHNAHNAGTASLLALGVDFGLDEGAIQSALPTLKCLPHRMQQVCRDDNDVVWINDSKATNVDATYTGLKGLTKQQCVVLLGGLAKVLDEKGNIGFDNLVHVLNLHRAVVTFGASGEQIKKDLEANGLAIPCKQSKGLVEAVRVARGIAQPGDAVVLSPGCASFDEFLNFELRGQVFSGLARSIS</sequence>
<dbReference type="Gene3D" id="3.40.1190.10">
    <property type="entry name" value="Mur-like, catalytic domain"/>
    <property type="match status" value="1"/>
</dbReference>
<name>A0A9D4UMQ3_ADICA</name>
<dbReference type="PANTHER" id="PTHR43692:SF1">
    <property type="entry name" value="UDP-N-ACETYLMURAMOYLALANINE--D-GLUTAMATE LIGASE"/>
    <property type="match status" value="1"/>
</dbReference>
<dbReference type="InterPro" id="IPR013221">
    <property type="entry name" value="Mur_ligase_cen"/>
</dbReference>
<dbReference type="GO" id="GO:0004326">
    <property type="term" value="F:tetrahydrofolylpolyglutamate synthase activity"/>
    <property type="evidence" value="ECO:0007669"/>
    <property type="project" value="InterPro"/>
</dbReference>
<dbReference type="SUPFAM" id="SSF51984">
    <property type="entry name" value="MurCD N-terminal domain"/>
    <property type="match status" value="1"/>
</dbReference>
<proteinExistence type="inferred from homology"/>
<dbReference type="GO" id="GO:0005524">
    <property type="term" value="F:ATP binding"/>
    <property type="evidence" value="ECO:0007669"/>
    <property type="project" value="UniProtKB-KW"/>
</dbReference>
<dbReference type="Gene3D" id="3.40.50.720">
    <property type="entry name" value="NAD(P)-binding Rossmann-like Domain"/>
    <property type="match status" value="1"/>
</dbReference>
<accession>A0A9D4UMQ3</accession>
<feature type="domain" description="Mur ligase C-terminal" evidence="9">
    <location>
        <begin position="372"/>
        <end position="492"/>
    </location>
</feature>
<evidence type="ECO:0000256" key="3">
    <source>
        <dbReference type="ARBA" id="ARBA00022490"/>
    </source>
</evidence>
<comment type="pathway">
    <text evidence="2">Cell wall biogenesis; peptidoglycan biosynthesis.</text>
</comment>
<evidence type="ECO:0000259" key="9">
    <source>
        <dbReference type="Pfam" id="PF02875"/>
    </source>
</evidence>
<keyword evidence="4" id="KW-0436">Ligase</keyword>
<evidence type="ECO:0000256" key="5">
    <source>
        <dbReference type="ARBA" id="ARBA00022618"/>
    </source>
</evidence>
<dbReference type="InterPro" id="IPR005762">
    <property type="entry name" value="MurD"/>
</dbReference>
<keyword evidence="3" id="KW-0963">Cytoplasm</keyword>
<feature type="domain" description="Mur ligase central" evidence="10">
    <location>
        <begin position="161"/>
        <end position="346"/>
    </location>
</feature>
<organism evidence="11 12">
    <name type="scientific">Adiantum capillus-veneris</name>
    <name type="common">Maidenhair fern</name>
    <dbReference type="NCBI Taxonomy" id="13818"/>
    <lineage>
        <taxon>Eukaryota</taxon>
        <taxon>Viridiplantae</taxon>
        <taxon>Streptophyta</taxon>
        <taxon>Embryophyta</taxon>
        <taxon>Tracheophyta</taxon>
        <taxon>Polypodiopsida</taxon>
        <taxon>Polypodiidae</taxon>
        <taxon>Polypodiales</taxon>
        <taxon>Pteridineae</taxon>
        <taxon>Pteridaceae</taxon>
        <taxon>Vittarioideae</taxon>
        <taxon>Adiantum</taxon>
    </lineage>
</organism>
<keyword evidence="5" id="KW-0132">Cell division</keyword>
<dbReference type="HAMAP" id="MF_00639">
    <property type="entry name" value="MurD"/>
    <property type="match status" value="1"/>
</dbReference>
<dbReference type="GO" id="GO:0008360">
    <property type="term" value="P:regulation of cell shape"/>
    <property type="evidence" value="ECO:0007669"/>
    <property type="project" value="InterPro"/>
</dbReference>
<dbReference type="PROSITE" id="PS01011">
    <property type="entry name" value="FOLYLPOLYGLU_SYNT_1"/>
    <property type="match status" value="1"/>
</dbReference>
<evidence type="ECO:0000256" key="7">
    <source>
        <dbReference type="ARBA" id="ARBA00022840"/>
    </source>
</evidence>
<evidence type="ECO:0000313" key="12">
    <source>
        <dbReference type="Proteomes" id="UP000886520"/>
    </source>
</evidence>
<gene>
    <name evidence="11" type="ORF">GOP47_0014486</name>
</gene>
<dbReference type="NCBIfam" id="TIGR01087">
    <property type="entry name" value="murD"/>
    <property type="match status" value="1"/>
</dbReference>
<keyword evidence="6" id="KW-0547">Nucleotide-binding</keyword>
<dbReference type="AlphaFoldDB" id="A0A9D4UMQ3"/>
<dbReference type="GO" id="GO:0008764">
    <property type="term" value="F:UDP-N-acetylmuramoylalanine-D-glutamate ligase activity"/>
    <property type="evidence" value="ECO:0007669"/>
    <property type="project" value="UniProtKB-EC"/>
</dbReference>
<comment type="subcellular location">
    <subcellularLocation>
        <location evidence="1">Cytoplasm</location>
    </subcellularLocation>
</comment>
<dbReference type="SUPFAM" id="SSF53244">
    <property type="entry name" value="MurD-like peptide ligases, peptide-binding domain"/>
    <property type="match status" value="1"/>
</dbReference>
<evidence type="ECO:0000256" key="6">
    <source>
        <dbReference type="ARBA" id="ARBA00022741"/>
    </source>
</evidence>
<evidence type="ECO:0000313" key="11">
    <source>
        <dbReference type="EMBL" id="KAI5070143.1"/>
    </source>
</evidence>
<dbReference type="GO" id="GO:0051301">
    <property type="term" value="P:cell division"/>
    <property type="evidence" value="ECO:0007669"/>
    <property type="project" value="UniProtKB-KW"/>
</dbReference>
<dbReference type="PANTHER" id="PTHR43692">
    <property type="entry name" value="UDP-N-ACETYLMURAMOYLALANINE--D-GLUTAMATE LIGASE"/>
    <property type="match status" value="1"/>
</dbReference>
<reference evidence="11" key="1">
    <citation type="submission" date="2021-01" db="EMBL/GenBank/DDBJ databases">
        <title>Adiantum capillus-veneris genome.</title>
        <authorList>
            <person name="Fang Y."/>
            <person name="Liao Q."/>
        </authorList>
    </citation>
    <scope>NUCLEOTIDE SEQUENCE</scope>
    <source>
        <strain evidence="11">H3</strain>
        <tissue evidence="11">Leaf</tissue>
    </source>
</reference>
<dbReference type="Pfam" id="PF02875">
    <property type="entry name" value="Mur_ligase_C"/>
    <property type="match status" value="1"/>
</dbReference>
<dbReference type="GO" id="GO:0005737">
    <property type="term" value="C:cytoplasm"/>
    <property type="evidence" value="ECO:0007669"/>
    <property type="project" value="UniProtKB-SubCell"/>
</dbReference>
<comment type="caution">
    <text evidence="11">The sequence shown here is derived from an EMBL/GenBank/DDBJ whole genome shotgun (WGS) entry which is preliminary data.</text>
</comment>
<evidence type="ECO:0000259" key="10">
    <source>
        <dbReference type="Pfam" id="PF08245"/>
    </source>
</evidence>
<dbReference type="EMBL" id="JABFUD020000014">
    <property type="protein sequence ID" value="KAI5070143.1"/>
    <property type="molecule type" value="Genomic_DNA"/>
</dbReference>
<dbReference type="SUPFAM" id="SSF53623">
    <property type="entry name" value="MurD-like peptide ligases, catalytic domain"/>
    <property type="match status" value="1"/>
</dbReference>
<evidence type="ECO:0000256" key="2">
    <source>
        <dbReference type="ARBA" id="ARBA00004752"/>
    </source>
</evidence>
<evidence type="ECO:0008006" key="13">
    <source>
        <dbReference type="Google" id="ProtNLM"/>
    </source>
</evidence>
<keyword evidence="12" id="KW-1185">Reference proteome</keyword>
<dbReference type="InterPro" id="IPR036615">
    <property type="entry name" value="Mur_ligase_C_dom_sf"/>
</dbReference>
<evidence type="ECO:0000256" key="1">
    <source>
        <dbReference type="ARBA" id="ARBA00004496"/>
    </source>
</evidence>
<dbReference type="InterPro" id="IPR004101">
    <property type="entry name" value="Mur_ligase_C"/>
</dbReference>
<dbReference type="Pfam" id="PF08245">
    <property type="entry name" value="Mur_ligase_M"/>
    <property type="match status" value="1"/>
</dbReference>
<dbReference type="Pfam" id="PF21799">
    <property type="entry name" value="MurD-like_N"/>
    <property type="match status" value="1"/>
</dbReference>
<dbReference type="Gene3D" id="3.90.190.20">
    <property type="entry name" value="Mur ligase, C-terminal domain"/>
    <property type="match status" value="1"/>
</dbReference>
<dbReference type="InterPro" id="IPR018109">
    <property type="entry name" value="Folylpolyglutamate_synth_CS"/>
</dbReference>
<evidence type="ECO:0000256" key="4">
    <source>
        <dbReference type="ARBA" id="ARBA00022598"/>
    </source>
</evidence>
<evidence type="ECO:0000256" key="8">
    <source>
        <dbReference type="ARBA" id="ARBA00023306"/>
    </source>
</evidence>
<keyword evidence="8" id="KW-0131">Cell cycle</keyword>
<dbReference type="Proteomes" id="UP000886520">
    <property type="component" value="Chromosome 14"/>
</dbReference>
<dbReference type="OrthoDB" id="2017201at2759"/>
<protein>
    <recommendedName>
        <fullName evidence="13">UDP-N-acetylmuramoyl-L-alanine--D-glutamate ligase</fullName>
    </recommendedName>
</protein>